<evidence type="ECO:0000313" key="15">
    <source>
        <dbReference type="Proteomes" id="UP000695562"/>
    </source>
</evidence>
<comment type="caution">
    <text evidence="14">The sequence shown here is derived from an EMBL/GenBank/DDBJ whole genome shotgun (WGS) entry which is preliminary data.</text>
</comment>
<keyword evidence="15" id="KW-1185">Reference proteome</keyword>
<dbReference type="PRINTS" id="PR00109">
    <property type="entry name" value="TYRKINASE"/>
</dbReference>
<evidence type="ECO:0000256" key="12">
    <source>
        <dbReference type="SAM" id="MobiDB-lite"/>
    </source>
</evidence>
<evidence type="ECO:0000256" key="2">
    <source>
        <dbReference type="ARBA" id="ARBA00012513"/>
    </source>
</evidence>
<dbReference type="PROSITE" id="PS00108">
    <property type="entry name" value="PROTEIN_KINASE_ST"/>
    <property type="match status" value="1"/>
</dbReference>
<keyword evidence="7 10" id="KW-0067">ATP-binding</keyword>
<dbReference type="PANTHER" id="PTHR48012">
    <property type="entry name" value="STERILE20-LIKE KINASE, ISOFORM B-RELATED"/>
    <property type="match status" value="1"/>
</dbReference>
<comment type="cofactor">
    <cofactor evidence="1">
        <name>Mg(2+)</name>
        <dbReference type="ChEBI" id="CHEBI:18420"/>
    </cofactor>
</comment>
<dbReference type="FunFam" id="1.10.510.10:FF:000946">
    <property type="entry name" value="Probable serine/threonine-protein kinase DDB_G0284251"/>
    <property type="match status" value="1"/>
</dbReference>
<dbReference type="PROSITE" id="PS50011">
    <property type="entry name" value="PROTEIN_KINASE_DOM"/>
    <property type="match status" value="1"/>
</dbReference>
<name>A0A8J4UST4_9MYCE</name>
<dbReference type="InterPro" id="IPR017441">
    <property type="entry name" value="Protein_kinase_ATP_BS"/>
</dbReference>
<dbReference type="EMBL" id="AJWJ01000171">
    <property type="protein sequence ID" value="KAF2073996.1"/>
    <property type="molecule type" value="Genomic_DNA"/>
</dbReference>
<evidence type="ECO:0000256" key="3">
    <source>
        <dbReference type="ARBA" id="ARBA00022527"/>
    </source>
</evidence>
<feature type="region of interest" description="Disordered" evidence="12">
    <location>
        <begin position="1"/>
        <end position="27"/>
    </location>
</feature>
<reference evidence="14" key="1">
    <citation type="submission" date="2020-01" db="EMBL/GenBank/DDBJ databases">
        <title>Development of genomics and gene disruption for Polysphondylium violaceum indicates a role for the polyketide synthase stlB in stalk morphogenesis.</title>
        <authorList>
            <person name="Narita B."/>
            <person name="Kawabe Y."/>
            <person name="Kin K."/>
            <person name="Saito T."/>
            <person name="Gibbs R."/>
            <person name="Kuspa A."/>
            <person name="Muzny D."/>
            <person name="Queller D."/>
            <person name="Richards S."/>
            <person name="Strassman J."/>
            <person name="Sucgang R."/>
            <person name="Worley K."/>
            <person name="Schaap P."/>
        </authorList>
    </citation>
    <scope>NUCLEOTIDE SEQUENCE</scope>
    <source>
        <strain evidence="14">QSvi11</strain>
    </source>
</reference>
<keyword evidence="5" id="KW-0479">Metal-binding</keyword>
<proteinExistence type="inferred from homology"/>
<gene>
    <name evidence="14" type="ORF">CYY_004703</name>
</gene>
<dbReference type="InterPro" id="IPR000719">
    <property type="entry name" value="Prot_kinase_dom"/>
</dbReference>
<protein>
    <recommendedName>
        <fullName evidence="2">non-specific serine/threonine protein kinase</fullName>
        <ecNumber evidence="2">2.7.11.1</ecNumber>
    </recommendedName>
</protein>
<sequence length="383" mass="42181">MSELSKSADCITQSPKNLAGKKDHPTIPEPRRKLVVKIGDYNLGDKIGKGAFGQVYKGFNVKTGDFVAIKQIEKSRIDNNTLQSVKKEFDILLNLKHNNIVKVLGVVETSSKINFILEYVENGSLRDIIDKFGPLSEDLAISYLYQLLQGLVYLHANRVIHRDIKSSNILITKDGTIKLADFGVASQLSDQAQMTYSVVGTPYWMSPESIQMSGQTSASDIWSLACTMIELVSGSPPYFSLQPMAAMFRIVQDPHPPYPANLSEEFQSFLNTTFEKDPLKRPSAAQLLLHPIFKKHQQNNITIPTLSELTSTLKTLNTKQHHTRSRASLFSINWGDISSSNESTSSGVAATASAMNISAVPSKTTNGVPTSAISKIYSKINAK</sequence>
<dbReference type="CDD" id="cd06627">
    <property type="entry name" value="STKc_Cdc7_like"/>
    <property type="match status" value="1"/>
</dbReference>
<dbReference type="OrthoDB" id="8693905at2759"/>
<dbReference type="SMART" id="SM00220">
    <property type="entry name" value="S_TKc"/>
    <property type="match status" value="1"/>
</dbReference>
<feature type="binding site" evidence="10">
    <location>
        <position position="70"/>
    </location>
    <ligand>
        <name>ATP</name>
        <dbReference type="ChEBI" id="CHEBI:30616"/>
    </ligand>
</feature>
<dbReference type="GO" id="GO:0004674">
    <property type="term" value="F:protein serine/threonine kinase activity"/>
    <property type="evidence" value="ECO:0007669"/>
    <property type="project" value="UniProtKB-KW"/>
</dbReference>
<keyword evidence="3 11" id="KW-0418">Kinase</keyword>
<keyword evidence="3 11" id="KW-0723">Serine/threonine-protein kinase</keyword>
<evidence type="ECO:0000256" key="8">
    <source>
        <dbReference type="ARBA" id="ARBA00022842"/>
    </source>
</evidence>
<dbReference type="Gene3D" id="1.10.510.10">
    <property type="entry name" value="Transferase(Phosphotransferase) domain 1"/>
    <property type="match status" value="1"/>
</dbReference>
<dbReference type="SUPFAM" id="SSF56112">
    <property type="entry name" value="Protein kinase-like (PK-like)"/>
    <property type="match status" value="1"/>
</dbReference>
<dbReference type="InterPro" id="IPR050629">
    <property type="entry name" value="STE20/SPS1-PAK"/>
</dbReference>
<evidence type="ECO:0000259" key="13">
    <source>
        <dbReference type="PROSITE" id="PS50011"/>
    </source>
</evidence>
<evidence type="ECO:0000256" key="11">
    <source>
        <dbReference type="RuleBase" id="RU000304"/>
    </source>
</evidence>
<evidence type="ECO:0000256" key="10">
    <source>
        <dbReference type="PROSITE-ProRule" id="PRU10141"/>
    </source>
</evidence>
<evidence type="ECO:0000313" key="14">
    <source>
        <dbReference type="EMBL" id="KAF2073996.1"/>
    </source>
</evidence>
<keyword evidence="6 10" id="KW-0547">Nucleotide-binding</keyword>
<dbReference type="InterPro" id="IPR001245">
    <property type="entry name" value="Ser-Thr/Tyr_kinase_cat_dom"/>
</dbReference>
<dbReference type="GO" id="GO:0046872">
    <property type="term" value="F:metal ion binding"/>
    <property type="evidence" value="ECO:0007669"/>
    <property type="project" value="UniProtKB-KW"/>
</dbReference>
<dbReference type="GO" id="GO:0005524">
    <property type="term" value="F:ATP binding"/>
    <property type="evidence" value="ECO:0007669"/>
    <property type="project" value="UniProtKB-UniRule"/>
</dbReference>
<evidence type="ECO:0000256" key="5">
    <source>
        <dbReference type="ARBA" id="ARBA00022723"/>
    </source>
</evidence>
<dbReference type="InterPro" id="IPR011009">
    <property type="entry name" value="Kinase-like_dom_sf"/>
</dbReference>
<evidence type="ECO:0000256" key="7">
    <source>
        <dbReference type="ARBA" id="ARBA00022840"/>
    </source>
</evidence>
<evidence type="ECO:0000256" key="4">
    <source>
        <dbReference type="ARBA" id="ARBA00022679"/>
    </source>
</evidence>
<feature type="domain" description="Protein kinase" evidence="13">
    <location>
        <begin position="41"/>
        <end position="293"/>
    </location>
</feature>
<dbReference type="PANTHER" id="PTHR48012:SF26">
    <property type="entry name" value="SERINE_THREONINE-PROTEIN KINASE DDB_G0283821-RELATED"/>
    <property type="match status" value="1"/>
</dbReference>
<comment type="similarity">
    <text evidence="9">Belongs to the protein kinase superfamily. STE Ser/Thr protein kinase family.</text>
</comment>
<dbReference type="Pfam" id="PF00069">
    <property type="entry name" value="Pkinase"/>
    <property type="match status" value="1"/>
</dbReference>
<keyword evidence="8" id="KW-0460">Magnesium</keyword>
<evidence type="ECO:0000256" key="9">
    <source>
        <dbReference type="ARBA" id="ARBA00025754"/>
    </source>
</evidence>
<organism evidence="14 15">
    <name type="scientific">Polysphondylium violaceum</name>
    <dbReference type="NCBI Taxonomy" id="133409"/>
    <lineage>
        <taxon>Eukaryota</taxon>
        <taxon>Amoebozoa</taxon>
        <taxon>Evosea</taxon>
        <taxon>Eumycetozoa</taxon>
        <taxon>Dictyostelia</taxon>
        <taxon>Dictyosteliales</taxon>
        <taxon>Dictyosteliaceae</taxon>
        <taxon>Polysphondylium</taxon>
    </lineage>
</organism>
<dbReference type="FunFam" id="3.30.200.20:FF:000042">
    <property type="entry name" value="Aurora kinase A"/>
    <property type="match status" value="1"/>
</dbReference>
<dbReference type="AlphaFoldDB" id="A0A8J4UST4"/>
<keyword evidence="4" id="KW-0808">Transferase</keyword>
<dbReference type="Proteomes" id="UP000695562">
    <property type="component" value="Unassembled WGS sequence"/>
</dbReference>
<evidence type="ECO:0000256" key="1">
    <source>
        <dbReference type="ARBA" id="ARBA00001946"/>
    </source>
</evidence>
<dbReference type="GO" id="GO:0005737">
    <property type="term" value="C:cytoplasm"/>
    <property type="evidence" value="ECO:0007669"/>
    <property type="project" value="TreeGrafter"/>
</dbReference>
<dbReference type="PROSITE" id="PS00107">
    <property type="entry name" value="PROTEIN_KINASE_ATP"/>
    <property type="match status" value="1"/>
</dbReference>
<accession>A0A8J4UST4</accession>
<evidence type="ECO:0000256" key="6">
    <source>
        <dbReference type="ARBA" id="ARBA00022741"/>
    </source>
</evidence>
<dbReference type="EC" id="2.7.11.1" evidence="2"/>
<dbReference type="InterPro" id="IPR008271">
    <property type="entry name" value="Ser/Thr_kinase_AS"/>
</dbReference>